<dbReference type="Gene3D" id="3.30.70.2190">
    <property type="match status" value="1"/>
</dbReference>
<evidence type="ECO:0000313" key="8">
    <source>
        <dbReference type="Proteomes" id="UP001212803"/>
    </source>
</evidence>
<dbReference type="InterPro" id="IPR016169">
    <property type="entry name" value="FAD-bd_PCMH_sub2"/>
</dbReference>
<dbReference type="Pfam" id="PF01565">
    <property type="entry name" value="FAD_binding_4"/>
    <property type="match status" value="1"/>
</dbReference>
<evidence type="ECO:0000256" key="5">
    <source>
        <dbReference type="ARBA" id="ARBA00023002"/>
    </source>
</evidence>
<dbReference type="InterPro" id="IPR051264">
    <property type="entry name" value="FAD-oxidored/transferase_4"/>
</dbReference>
<dbReference type="Gene3D" id="3.30.70.2740">
    <property type="match status" value="1"/>
</dbReference>
<organism evidence="7 8">
    <name type="scientific">Tepidiforma flava</name>
    <dbReference type="NCBI Taxonomy" id="3004094"/>
    <lineage>
        <taxon>Bacteria</taxon>
        <taxon>Bacillati</taxon>
        <taxon>Chloroflexota</taxon>
        <taxon>Tepidiformia</taxon>
        <taxon>Tepidiformales</taxon>
        <taxon>Tepidiformaceae</taxon>
        <taxon>Tepidiforma</taxon>
    </lineage>
</organism>
<dbReference type="Proteomes" id="UP001212803">
    <property type="component" value="Chromosome"/>
</dbReference>
<protein>
    <submittedName>
        <fullName evidence="7">FAD-binding oxidoreductase</fullName>
    </submittedName>
</protein>
<evidence type="ECO:0000256" key="3">
    <source>
        <dbReference type="ARBA" id="ARBA00022630"/>
    </source>
</evidence>
<keyword evidence="3" id="KW-0285">Flavoprotein</keyword>
<keyword evidence="8" id="KW-1185">Reference proteome</keyword>
<evidence type="ECO:0000259" key="6">
    <source>
        <dbReference type="PROSITE" id="PS51387"/>
    </source>
</evidence>
<dbReference type="InterPro" id="IPR004113">
    <property type="entry name" value="FAD-bd_oxidored_4_C"/>
</dbReference>
<dbReference type="EMBL" id="CP115149">
    <property type="protein sequence ID" value="WBL36600.1"/>
    <property type="molecule type" value="Genomic_DNA"/>
</dbReference>
<dbReference type="InterPro" id="IPR036318">
    <property type="entry name" value="FAD-bd_PCMH-like_sf"/>
</dbReference>
<dbReference type="PANTHER" id="PTHR43716:SF1">
    <property type="entry name" value="D-2-HYDROXYGLUTARATE DEHYDROGENASE, MITOCHONDRIAL"/>
    <property type="match status" value="1"/>
</dbReference>
<dbReference type="InterPro" id="IPR016164">
    <property type="entry name" value="FAD-linked_Oxase-like_C"/>
</dbReference>
<name>A0ABY7M836_9CHLR</name>
<dbReference type="SUPFAM" id="SSF55103">
    <property type="entry name" value="FAD-linked oxidases, C-terminal domain"/>
    <property type="match status" value="1"/>
</dbReference>
<evidence type="ECO:0000256" key="2">
    <source>
        <dbReference type="ARBA" id="ARBA00008000"/>
    </source>
</evidence>
<dbReference type="RefSeq" id="WP_270057122.1">
    <property type="nucleotide sequence ID" value="NZ_CP115149.1"/>
</dbReference>
<sequence>MHPELRSRLLAACGPGHLLDDPDLRASYETDWTRRFTGPAAFVARPPDTAGVAAVVAACREFGVPLVPQGGNTGLVGGSIPRAGEAVLSLRRLDRIEDFDPVAGEVTAGAGVTLQALQEFVRPHGWDVGVDLASRASATIGGMVATNAGGVRVIRYGPMRHQVIGIEAVLADGAILARLPGLLKDNSGYDLPGLLAGSEGTLAVVTRVRLRLIPARPARAVALLGLPSLAAALELLRAVRRQAPGLEAAEVFFPEGLELVQRHAGLPPPFPRPHACYLLVECAGAHDPAPALAAALESAADPDAALLAVSRPERDRLWAYRERHTEAISAEGIPHKLDVTLPAARLGDFESLVRARLAETSPHVRPVLFGHAGDGNLHVNILGADPDDESPDDAVLRLVASLGGSISAEHGIGIAKKRWLNLTRSPADIQAMRAIKRALDPAGILNPGVIFDLEPPPVVSSTPPVRGA</sequence>
<dbReference type="PANTHER" id="PTHR43716">
    <property type="entry name" value="D-2-HYDROXYGLUTARATE DEHYDROGENASE, MITOCHONDRIAL"/>
    <property type="match status" value="1"/>
</dbReference>
<evidence type="ECO:0000313" key="7">
    <source>
        <dbReference type="EMBL" id="WBL36600.1"/>
    </source>
</evidence>
<accession>A0ABY7M836</accession>
<dbReference type="InterPro" id="IPR016166">
    <property type="entry name" value="FAD-bd_PCMH"/>
</dbReference>
<evidence type="ECO:0000256" key="1">
    <source>
        <dbReference type="ARBA" id="ARBA00001974"/>
    </source>
</evidence>
<reference evidence="7 8" key="1">
    <citation type="journal article" date="2023" name="ISME J.">
        <title>Thermophilic Dehalococcoidia with unusual traits shed light on an unexpected past.</title>
        <authorList>
            <person name="Palmer M."/>
            <person name="Covington J.K."/>
            <person name="Zhou E.M."/>
            <person name="Thomas S.C."/>
            <person name="Habib N."/>
            <person name="Seymour C.O."/>
            <person name="Lai D."/>
            <person name="Johnston J."/>
            <person name="Hashimi A."/>
            <person name="Jiao J.Y."/>
            <person name="Muok A.R."/>
            <person name="Liu L."/>
            <person name="Xian W.D."/>
            <person name="Zhi X.Y."/>
            <person name="Li M.M."/>
            <person name="Silva L.P."/>
            <person name="Bowen B.P."/>
            <person name="Louie K."/>
            <person name="Briegel A."/>
            <person name="Pett-Ridge J."/>
            <person name="Weber P.K."/>
            <person name="Tocheva E.I."/>
            <person name="Woyke T."/>
            <person name="Northen T.R."/>
            <person name="Mayali X."/>
            <person name="Li W.J."/>
            <person name="Hedlund B.P."/>
        </authorList>
    </citation>
    <scope>NUCLEOTIDE SEQUENCE [LARGE SCALE GENOMIC DNA]</scope>
    <source>
        <strain evidence="7 8">YIM 72310</strain>
    </source>
</reference>
<dbReference type="Pfam" id="PF02913">
    <property type="entry name" value="FAD-oxidase_C"/>
    <property type="match status" value="1"/>
</dbReference>
<dbReference type="PROSITE" id="PS51387">
    <property type="entry name" value="FAD_PCMH"/>
    <property type="match status" value="1"/>
</dbReference>
<keyword evidence="5" id="KW-0560">Oxidoreductase</keyword>
<dbReference type="Gene3D" id="3.30.43.10">
    <property type="entry name" value="Uridine Diphospho-n-acetylenolpyruvylglucosamine Reductase, domain 2"/>
    <property type="match status" value="1"/>
</dbReference>
<dbReference type="InterPro" id="IPR016171">
    <property type="entry name" value="Vanillyl_alc_oxidase_C-sub2"/>
</dbReference>
<keyword evidence="4" id="KW-0274">FAD</keyword>
<evidence type="ECO:0000256" key="4">
    <source>
        <dbReference type="ARBA" id="ARBA00022827"/>
    </source>
</evidence>
<comment type="cofactor">
    <cofactor evidence="1">
        <name>FAD</name>
        <dbReference type="ChEBI" id="CHEBI:57692"/>
    </cofactor>
</comment>
<dbReference type="InterPro" id="IPR016167">
    <property type="entry name" value="FAD-bd_PCMH_sub1"/>
</dbReference>
<dbReference type="InterPro" id="IPR006094">
    <property type="entry name" value="Oxid_FAD_bind_N"/>
</dbReference>
<proteinExistence type="inferred from homology"/>
<dbReference type="Gene3D" id="3.30.465.10">
    <property type="match status" value="1"/>
</dbReference>
<comment type="similarity">
    <text evidence="2">Belongs to the FAD-binding oxidoreductase/transferase type 4 family.</text>
</comment>
<feature type="domain" description="FAD-binding PCMH-type" evidence="6">
    <location>
        <begin position="36"/>
        <end position="215"/>
    </location>
</feature>
<gene>
    <name evidence="7" type="ORF">O0235_03330</name>
</gene>
<dbReference type="SUPFAM" id="SSF56176">
    <property type="entry name" value="FAD-binding/transporter-associated domain-like"/>
    <property type="match status" value="1"/>
</dbReference>
<dbReference type="Gene3D" id="1.10.45.10">
    <property type="entry name" value="Vanillyl-alcohol Oxidase, Chain A, domain 4"/>
    <property type="match status" value="1"/>
</dbReference>